<evidence type="ECO:0000256" key="5">
    <source>
        <dbReference type="ARBA" id="ARBA00023002"/>
    </source>
</evidence>
<dbReference type="Pfam" id="PF00067">
    <property type="entry name" value="p450"/>
    <property type="match status" value="1"/>
</dbReference>
<dbReference type="PRINTS" id="PR00463">
    <property type="entry name" value="EP450I"/>
</dbReference>
<feature type="binding site" description="axial binding residue" evidence="8">
    <location>
        <position position="499"/>
    </location>
    <ligand>
        <name>heme</name>
        <dbReference type="ChEBI" id="CHEBI:30413"/>
    </ligand>
    <ligandPart>
        <name>Fe</name>
        <dbReference type="ChEBI" id="CHEBI:18248"/>
    </ligandPart>
</feature>
<evidence type="ECO:0000256" key="8">
    <source>
        <dbReference type="PIRSR" id="PIRSR602401-1"/>
    </source>
</evidence>
<evidence type="ECO:0000256" key="2">
    <source>
        <dbReference type="ARBA" id="ARBA00005179"/>
    </source>
</evidence>
<dbReference type="Gene3D" id="1.10.630.10">
    <property type="entry name" value="Cytochrome P450"/>
    <property type="match status" value="1"/>
</dbReference>
<evidence type="ECO:0000256" key="1">
    <source>
        <dbReference type="ARBA" id="ARBA00001971"/>
    </source>
</evidence>
<reference evidence="10 11" key="1">
    <citation type="submission" date="2024-01" db="EMBL/GenBank/DDBJ databases">
        <title>A draft genome for a cacao thread blight-causing isolate of Paramarasmius palmivorus.</title>
        <authorList>
            <person name="Baruah I.K."/>
            <person name="Bukari Y."/>
            <person name="Amoako-Attah I."/>
            <person name="Meinhardt L.W."/>
            <person name="Bailey B.A."/>
            <person name="Cohen S.P."/>
        </authorList>
    </citation>
    <scope>NUCLEOTIDE SEQUENCE [LARGE SCALE GENOMIC DNA]</scope>
    <source>
        <strain evidence="10 11">GH-12</strain>
    </source>
</reference>
<proteinExistence type="inferred from homology"/>
<evidence type="ECO:0000256" key="4">
    <source>
        <dbReference type="ARBA" id="ARBA00022723"/>
    </source>
</evidence>
<dbReference type="InterPro" id="IPR001128">
    <property type="entry name" value="Cyt_P450"/>
</dbReference>
<organism evidence="10 11">
    <name type="scientific">Paramarasmius palmivorus</name>
    <dbReference type="NCBI Taxonomy" id="297713"/>
    <lineage>
        <taxon>Eukaryota</taxon>
        <taxon>Fungi</taxon>
        <taxon>Dikarya</taxon>
        <taxon>Basidiomycota</taxon>
        <taxon>Agaricomycotina</taxon>
        <taxon>Agaricomycetes</taxon>
        <taxon>Agaricomycetidae</taxon>
        <taxon>Agaricales</taxon>
        <taxon>Marasmiineae</taxon>
        <taxon>Marasmiaceae</taxon>
        <taxon>Paramarasmius</taxon>
    </lineage>
</organism>
<evidence type="ECO:0000256" key="3">
    <source>
        <dbReference type="ARBA" id="ARBA00010617"/>
    </source>
</evidence>
<dbReference type="GO" id="GO:0020037">
    <property type="term" value="F:heme binding"/>
    <property type="evidence" value="ECO:0007669"/>
    <property type="project" value="InterPro"/>
</dbReference>
<keyword evidence="4 8" id="KW-0479">Metal-binding</keyword>
<dbReference type="InterPro" id="IPR036396">
    <property type="entry name" value="Cyt_P450_sf"/>
</dbReference>
<comment type="cofactor">
    <cofactor evidence="1 8">
        <name>heme</name>
        <dbReference type="ChEBI" id="CHEBI:30413"/>
    </cofactor>
</comment>
<dbReference type="PANTHER" id="PTHR24305:SF187">
    <property type="entry name" value="P450, PUTATIVE (EUROFUNG)-RELATED"/>
    <property type="match status" value="1"/>
</dbReference>
<comment type="caution">
    <text evidence="10">The sequence shown here is derived from an EMBL/GenBank/DDBJ whole genome shotgun (WGS) entry which is preliminary data.</text>
</comment>
<dbReference type="EMBL" id="JAYKXP010000007">
    <property type="protein sequence ID" value="KAK7056438.1"/>
    <property type="molecule type" value="Genomic_DNA"/>
</dbReference>
<sequence length="557" mass="63080">MELVVPNASLSVVAASALVTHLWFKKREPTSFTPLFLGLVVVPGLTVVPKLNRSTLTDAFVTYTSFYVLLLMSIVTYRLSPLHPLAGYPGPRIARITKFWGVWKTIDGKLPQYYRELHAQYGSIVRIGPNELSVVDKDLLPQILGTQGMPRGPLWEGRRVTPTNKSKRDYNVILQRDSARHLQLRRPWNKAFSNEPLLDYGESVVKKAAEFVEILERKCLETGEGRVGLDMAKWIDWFSFDFMGELVFGKGFDILQTEDKDHFQENMQKGLTLPAYTQHIPWSTPVLRRLPFTGDSMRVFGNFAVERAMQRASQDVKRKDLFYHLVNNALDEETSPMPFIVSNAVLAIVGGSDTTASALSGAIYYLLSNPAYIKLLRKELETAFPPLKDGTLPLELEKLGEVALLDAIINETLRLQPPIPTGLQRAPERNSGGRLVGTHFIHEDTAILVPPYVLHRDPRYFWPKPDTFWPERWIEYKNNSDIVLETSVFVPFSSGPANCAGKRLAMLELRFVLASLVSRFDMRFAPGWDVGKWEECLLDRFMLAKGELMAELSPRAI</sequence>
<keyword evidence="9" id="KW-1133">Transmembrane helix</keyword>
<evidence type="ECO:0000256" key="9">
    <source>
        <dbReference type="SAM" id="Phobius"/>
    </source>
</evidence>
<dbReference type="SUPFAM" id="SSF48264">
    <property type="entry name" value="Cytochrome P450"/>
    <property type="match status" value="1"/>
</dbReference>
<dbReference type="CDD" id="cd11061">
    <property type="entry name" value="CYP67-like"/>
    <property type="match status" value="1"/>
</dbReference>
<keyword evidence="6 8" id="KW-0408">Iron</keyword>
<keyword evidence="8" id="KW-0349">Heme</keyword>
<dbReference type="GO" id="GO:0016705">
    <property type="term" value="F:oxidoreductase activity, acting on paired donors, with incorporation or reduction of molecular oxygen"/>
    <property type="evidence" value="ECO:0007669"/>
    <property type="project" value="InterPro"/>
</dbReference>
<evidence type="ECO:0000256" key="7">
    <source>
        <dbReference type="ARBA" id="ARBA00023033"/>
    </source>
</evidence>
<protein>
    <recommendedName>
        <fullName evidence="12">Cytochrome P450</fullName>
    </recommendedName>
</protein>
<keyword evidence="9" id="KW-0472">Membrane</keyword>
<accession>A0AAW0DWL8</accession>
<keyword evidence="9" id="KW-0812">Transmembrane</keyword>
<evidence type="ECO:0000313" key="11">
    <source>
        <dbReference type="Proteomes" id="UP001383192"/>
    </source>
</evidence>
<feature type="transmembrane region" description="Helical" evidence="9">
    <location>
        <begin position="60"/>
        <end position="79"/>
    </location>
</feature>
<dbReference type="PRINTS" id="PR00385">
    <property type="entry name" value="P450"/>
</dbReference>
<dbReference type="InterPro" id="IPR002401">
    <property type="entry name" value="Cyt_P450_E_grp-I"/>
</dbReference>
<keyword evidence="5" id="KW-0560">Oxidoreductase</keyword>
<evidence type="ECO:0008006" key="12">
    <source>
        <dbReference type="Google" id="ProtNLM"/>
    </source>
</evidence>
<dbReference type="PANTHER" id="PTHR24305">
    <property type="entry name" value="CYTOCHROME P450"/>
    <property type="match status" value="1"/>
</dbReference>
<dbReference type="GO" id="GO:0004497">
    <property type="term" value="F:monooxygenase activity"/>
    <property type="evidence" value="ECO:0007669"/>
    <property type="project" value="UniProtKB-KW"/>
</dbReference>
<comment type="pathway">
    <text evidence="2">Secondary metabolite biosynthesis.</text>
</comment>
<feature type="transmembrane region" description="Helical" evidence="9">
    <location>
        <begin position="31"/>
        <end position="48"/>
    </location>
</feature>
<dbReference type="AlphaFoldDB" id="A0AAW0DWL8"/>
<dbReference type="InterPro" id="IPR050121">
    <property type="entry name" value="Cytochrome_P450_monoxygenase"/>
</dbReference>
<dbReference type="Proteomes" id="UP001383192">
    <property type="component" value="Unassembled WGS sequence"/>
</dbReference>
<gene>
    <name evidence="10" type="ORF">VNI00_002993</name>
</gene>
<evidence type="ECO:0000256" key="6">
    <source>
        <dbReference type="ARBA" id="ARBA00023004"/>
    </source>
</evidence>
<dbReference type="GO" id="GO:0005506">
    <property type="term" value="F:iron ion binding"/>
    <property type="evidence" value="ECO:0007669"/>
    <property type="project" value="InterPro"/>
</dbReference>
<comment type="similarity">
    <text evidence="3">Belongs to the cytochrome P450 family.</text>
</comment>
<keyword evidence="11" id="KW-1185">Reference proteome</keyword>
<keyword evidence="7" id="KW-0503">Monooxygenase</keyword>
<name>A0AAW0DWL8_9AGAR</name>
<evidence type="ECO:0000313" key="10">
    <source>
        <dbReference type="EMBL" id="KAK7056438.1"/>
    </source>
</evidence>